<comment type="caution">
    <text evidence="5">The sequence shown here is derived from an EMBL/GenBank/DDBJ whole genome shotgun (WGS) entry which is preliminary data.</text>
</comment>
<dbReference type="Pfam" id="PF23359">
    <property type="entry name" value="Lsr2_DNA-bd"/>
    <property type="match status" value="1"/>
</dbReference>
<proteinExistence type="predicted"/>
<dbReference type="Gene3D" id="4.10.320.10">
    <property type="entry name" value="E3-binding domain"/>
    <property type="match status" value="1"/>
</dbReference>
<gene>
    <name evidence="5" type="ORF">J1902_03750</name>
</gene>
<dbReference type="Pfam" id="PF11774">
    <property type="entry name" value="Lsr2"/>
    <property type="match status" value="1"/>
</dbReference>
<dbReference type="GO" id="GO:0003677">
    <property type="term" value="F:DNA binding"/>
    <property type="evidence" value="ECO:0007669"/>
    <property type="project" value="UniProtKB-KW"/>
</dbReference>
<dbReference type="InterPro" id="IPR024412">
    <property type="entry name" value="Lsr2_dim_dom"/>
</dbReference>
<name>A0A939HFT3_9MICC</name>
<keyword evidence="6" id="KW-1185">Reference proteome</keyword>
<evidence type="ECO:0000259" key="4">
    <source>
        <dbReference type="Pfam" id="PF23359"/>
    </source>
</evidence>
<dbReference type="RefSeq" id="WP_207614928.1">
    <property type="nucleotide sequence ID" value="NZ_JAFNLL010000005.1"/>
</dbReference>
<keyword evidence="1" id="KW-0238">DNA-binding</keyword>
<evidence type="ECO:0000256" key="2">
    <source>
        <dbReference type="SAM" id="MobiDB-lite"/>
    </source>
</evidence>
<dbReference type="GO" id="GO:0016746">
    <property type="term" value="F:acyltransferase activity"/>
    <property type="evidence" value="ECO:0007669"/>
    <property type="project" value="InterPro"/>
</dbReference>
<reference evidence="5" key="1">
    <citation type="submission" date="2021-03" db="EMBL/GenBank/DDBJ databases">
        <title>A new species, PO-11, isolated from a karst cave deposit.</title>
        <authorList>
            <person name="Zhaoxiaoyong W."/>
        </authorList>
    </citation>
    <scope>NUCLEOTIDE SEQUENCE</scope>
    <source>
        <strain evidence="5">PO-11</strain>
    </source>
</reference>
<dbReference type="Gene3D" id="3.30.60.230">
    <property type="entry name" value="Lsr2, dimerization domain"/>
    <property type="match status" value="1"/>
</dbReference>
<sequence>MAKQTITRIISDLSGEVLEEGQGETIAFGFGKKSYTIDLTQSEADEFRKTIHKYSSVATEEVARLPRTSGSSAPKSPKEDLTPIREWAKSQGLKVSDRGRVSAEVMSAYHAAH</sequence>
<accession>A0A939HFT3</accession>
<dbReference type="AlphaFoldDB" id="A0A939HFT3"/>
<evidence type="ECO:0000313" key="5">
    <source>
        <dbReference type="EMBL" id="MBO1267101.1"/>
    </source>
</evidence>
<evidence type="ECO:0000259" key="3">
    <source>
        <dbReference type="Pfam" id="PF11774"/>
    </source>
</evidence>
<evidence type="ECO:0000256" key="1">
    <source>
        <dbReference type="ARBA" id="ARBA00023125"/>
    </source>
</evidence>
<feature type="region of interest" description="Disordered" evidence="2">
    <location>
        <begin position="62"/>
        <end position="83"/>
    </location>
</feature>
<dbReference type="InterPro" id="IPR055370">
    <property type="entry name" value="Lsr2_DNA-bd"/>
</dbReference>
<dbReference type="InterPro" id="IPR042261">
    <property type="entry name" value="Lsr2-like_dimerization"/>
</dbReference>
<organism evidence="5 6">
    <name type="scientific">Arthrobacter cavernae</name>
    <dbReference type="NCBI Taxonomy" id="2817681"/>
    <lineage>
        <taxon>Bacteria</taxon>
        <taxon>Bacillati</taxon>
        <taxon>Actinomycetota</taxon>
        <taxon>Actinomycetes</taxon>
        <taxon>Micrococcales</taxon>
        <taxon>Micrococcaceae</taxon>
        <taxon>Arthrobacter</taxon>
    </lineage>
</organism>
<dbReference type="EMBL" id="JAFNLL010000005">
    <property type="protein sequence ID" value="MBO1267101.1"/>
    <property type="molecule type" value="Genomic_DNA"/>
</dbReference>
<dbReference type="Proteomes" id="UP000664164">
    <property type="component" value="Unassembled WGS sequence"/>
</dbReference>
<evidence type="ECO:0000313" key="6">
    <source>
        <dbReference type="Proteomes" id="UP000664164"/>
    </source>
</evidence>
<feature type="domain" description="Lsr2 dimerization" evidence="3">
    <location>
        <begin position="1"/>
        <end position="59"/>
    </location>
</feature>
<feature type="domain" description="Lsr2 DNA-binding" evidence="4">
    <location>
        <begin position="78"/>
        <end position="112"/>
    </location>
</feature>
<dbReference type="InterPro" id="IPR036625">
    <property type="entry name" value="E3-bd_dom_sf"/>
</dbReference>
<protein>
    <submittedName>
        <fullName evidence="5">Lsr2 family protein</fullName>
    </submittedName>
</protein>